<feature type="transmembrane region" description="Helical" evidence="6">
    <location>
        <begin position="250"/>
        <end position="271"/>
    </location>
</feature>
<keyword evidence="5 6" id="KW-0472">Membrane</keyword>
<keyword evidence="4 6" id="KW-1133">Transmembrane helix</keyword>
<reference evidence="8" key="1">
    <citation type="journal article" date="2019" name="Int. J. Syst. Evol. Microbiol.">
        <title>The Global Catalogue of Microorganisms (GCM) 10K type strain sequencing project: providing services to taxonomists for standard genome sequencing and annotation.</title>
        <authorList>
            <consortium name="The Broad Institute Genomics Platform"/>
            <consortium name="The Broad Institute Genome Sequencing Center for Infectious Disease"/>
            <person name="Wu L."/>
            <person name="Ma J."/>
        </authorList>
    </citation>
    <scope>NUCLEOTIDE SEQUENCE [LARGE SCALE GENOMIC DNA]</scope>
    <source>
        <strain evidence="8">NCAIM B.02333</strain>
    </source>
</reference>
<evidence type="ECO:0000256" key="6">
    <source>
        <dbReference type="SAM" id="Phobius"/>
    </source>
</evidence>
<evidence type="ECO:0000256" key="5">
    <source>
        <dbReference type="ARBA" id="ARBA00023136"/>
    </source>
</evidence>
<feature type="transmembrane region" description="Helical" evidence="6">
    <location>
        <begin position="142"/>
        <end position="166"/>
    </location>
</feature>
<name>A0ABV7WFS5_9MICO</name>
<evidence type="ECO:0000256" key="4">
    <source>
        <dbReference type="ARBA" id="ARBA00022989"/>
    </source>
</evidence>
<evidence type="ECO:0000313" key="8">
    <source>
        <dbReference type="Proteomes" id="UP001595685"/>
    </source>
</evidence>
<dbReference type="InterPro" id="IPR019108">
    <property type="entry name" value="Caa3_assmbl_CtaG-rel"/>
</dbReference>
<dbReference type="RefSeq" id="WP_376983797.1">
    <property type="nucleotide sequence ID" value="NZ_JBHRWW010000006.1"/>
</dbReference>
<feature type="transmembrane region" description="Helical" evidence="6">
    <location>
        <begin position="206"/>
        <end position="230"/>
    </location>
</feature>
<comment type="subcellular location">
    <subcellularLocation>
        <location evidence="1">Cell membrane</location>
        <topology evidence="1">Multi-pass membrane protein</topology>
    </subcellularLocation>
</comment>
<feature type="transmembrane region" description="Helical" evidence="6">
    <location>
        <begin position="172"/>
        <end position="194"/>
    </location>
</feature>
<comment type="caution">
    <text evidence="7">The sequence shown here is derived from an EMBL/GenBank/DDBJ whole genome shotgun (WGS) entry which is preliminary data.</text>
</comment>
<evidence type="ECO:0000256" key="2">
    <source>
        <dbReference type="ARBA" id="ARBA00022475"/>
    </source>
</evidence>
<dbReference type="Pfam" id="PF09678">
    <property type="entry name" value="Caa3_CtaG"/>
    <property type="match status" value="1"/>
</dbReference>
<proteinExistence type="predicted"/>
<gene>
    <name evidence="7" type="ORF">ACFOLH_10125</name>
</gene>
<feature type="transmembrane region" description="Helical" evidence="6">
    <location>
        <begin position="99"/>
        <end position="121"/>
    </location>
</feature>
<evidence type="ECO:0000256" key="1">
    <source>
        <dbReference type="ARBA" id="ARBA00004651"/>
    </source>
</evidence>
<accession>A0ABV7WFS5</accession>
<dbReference type="EMBL" id="JBHRWW010000006">
    <property type="protein sequence ID" value="MFC3688698.1"/>
    <property type="molecule type" value="Genomic_DNA"/>
</dbReference>
<keyword evidence="8" id="KW-1185">Reference proteome</keyword>
<evidence type="ECO:0000313" key="7">
    <source>
        <dbReference type="EMBL" id="MFC3688698.1"/>
    </source>
</evidence>
<feature type="transmembrane region" description="Helical" evidence="6">
    <location>
        <begin position="33"/>
        <end position="51"/>
    </location>
</feature>
<protein>
    <submittedName>
        <fullName evidence="7">Cytochrome c oxidase assembly protein</fullName>
    </submittedName>
</protein>
<organism evidence="7 8">
    <name type="scientific">Aquipuribacter hungaricus</name>
    <dbReference type="NCBI Taxonomy" id="545624"/>
    <lineage>
        <taxon>Bacteria</taxon>
        <taxon>Bacillati</taxon>
        <taxon>Actinomycetota</taxon>
        <taxon>Actinomycetes</taxon>
        <taxon>Micrococcales</taxon>
        <taxon>Intrasporangiaceae</taxon>
        <taxon>Aquipuribacter</taxon>
    </lineage>
</organism>
<evidence type="ECO:0000256" key="3">
    <source>
        <dbReference type="ARBA" id="ARBA00022692"/>
    </source>
</evidence>
<feature type="transmembrane region" description="Helical" evidence="6">
    <location>
        <begin position="6"/>
        <end position="21"/>
    </location>
</feature>
<dbReference type="Proteomes" id="UP001595685">
    <property type="component" value="Unassembled WGS sequence"/>
</dbReference>
<keyword evidence="3 6" id="KW-0812">Transmembrane</keyword>
<sequence length="294" mass="29309">MTLVLLAAGGLAAYLVGVWRLRRTGRGWSPGRVVAAVAGAVLVGVAGLLPADLWGAYPDGAAASGAAAVPDHAAHGSAVAGPAGHAAAHGAVAHMVQHVLLGMVVPVAVVAASPLRLLLALSPTRSRRPLARVLRSRAVHVLSHPVVAAVPVLVGLHVLLLTPLYAVSLQVGWVHGLVLAHTLLAGTWSALTLVGGDPAPARSSPAVRLGTLAVLAGAHAHLATLLYARAPALPPGAPSSAEELRDAALVLYHAGDAAELLLAAAVVLAWYRAGAGRARRAARPGAAGLVAAPG</sequence>
<keyword evidence="2" id="KW-1003">Cell membrane</keyword>